<dbReference type="Proteomes" id="UP001558613">
    <property type="component" value="Unassembled WGS sequence"/>
</dbReference>
<dbReference type="InterPro" id="IPR052638">
    <property type="entry name" value="PiggyBac_TE-derived"/>
</dbReference>
<dbReference type="EMBL" id="JAYMGO010000015">
    <property type="protein sequence ID" value="KAL1260041.1"/>
    <property type="molecule type" value="Genomic_DNA"/>
</dbReference>
<proteinExistence type="predicted"/>
<sequence>MMMTMRMKTSQHHKSRHTKKGKPTARLTTWKKVDLDNHALPEYQHFPPDYIETPYNYFSRYFSPQVIKHITYQTNLYATQKDINTTFTTTEEETRNSSCLPAVCIAATALCPSFQLVLAFQRAMRQRVSVIPEGCLSDRVQEQRSVTDFTLGAVKVR</sequence>
<keyword evidence="3" id="KW-1185">Reference proteome</keyword>
<gene>
    <name evidence="2" type="ORF">QQF64_007868</name>
</gene>
<accession>A0ABR3M6V3</accession>
<protein>
    <submittedName>
        <fullName evidence="2">Uncharacterized protein</fullName>
    </submittedName>
</protein>
<reference evidence="2 3" key="1">
    <citation type="submission" date="2023-09" db="EMBL/GenBank/DDBJ databases">
        <authorList>
            <person name="Wang M."/>
        </authorList>
    </citation>
    <scope>NUCLEOTIDE SEQUENCE [LARGE SCALE GENOMIC DNA]</scope>
    <source>
        <strain evidence="2">GT-2023</strain>
        <tissue evidence="2">Liver</tissue>
    </source>
</reference>
<feature type="region of interest" description="Disordered" evidence="1">
    <location>
        <begin position="1"/>
        <end position="23"/>
    </location>
</feature>
<name>A0ABR3M6V3_9TELE</name>
<dbReference type="PANTHER" id="PTHR47055:SF3">
    <property type="entry name" value="PHORBOL-ESTER_DAG-TYPE DOMAIN-CONTAINING PROTEIN"/>
    <property type="match status" value="1"/>
</dbReference>
<feature type="compositionally biased region" description="Basic residues" evidence="1">
    <location>
        <begin position="9"/>
        <end position="23"/>
    </location>
</feature>
<evidence type="ECO:0000256" key="1">
    <source>
        <dbReference type="SAM" id="MobiDB-lite"/>
    </source>
</evidence>
<organism evidence="2 3">
    <name type="scientific">Cirrhinus molitorella</name>
    <name type="common">mud carp</name>
    <dbReference type="NCBI Taxonomy" id="172907"/>
    <lineage>
        <taxon>Eukaryota</taxon>
        <taxon>Metazoa</taxon>
        <taxon>Chordata</taxon>
        <taxon>Craniata</taxon>
        <taxon>Vertebrata</taxon>
        <taxon>Euteleostomi</taxon>
        <taxon>Actinopterygii</taxon>
        <taxon>Neopterygii</taxon>
        <taxon>Teleostei</taxon>
        <taxon>Ostariophysi</taxon>
        <taxon>Cypriniformes</taxon>
        <taxon>Cyprinidae</taxon>
        <taxon>Labeoninae</taxon>
        <taxon>Labeonini</taxon>
        <taxon>Cirrhinus</taxon>
    </lineage>
</organism>
<dbReference type="PANTHER" id="PTHR47055">
    <property type="entry name" value="DDE_TNP_1_7 DOMAIN-CONTAINING PROTEIN"/>
    <property type="match status" value="1"/>
</dbReference>
<evidence type="ECO:0000313" key="2">
    <source>
        <dbReference type="EMBL" id="KAL1260041.1"/>
    </source>
</evidence>
<evidence type="ECO:0000313" key="3">
    <source>
        <dbReference type="Proteomes" id="UP001558613"/>
    </source>
</evidence>
<comment type="caution">
    <text evidence="2">The sequence shown here is derived from an EMBL/GenBank/DDBJ whole genome shotgun (WGS) entry which is preliminary data.</text>
</comment>